<evidence type="ECO:0000313" key="3">
    <source>
        <dbReference type="Proteomes" id="UP001231189"/>
    </source>
</evidence>
<comment type="caution">
    <text evidence="2">The sequence shown here is derived from an EMBL/GenBank/DDBJ whole genome shotgun (WGS) entry which is preliminary data.</text>
</comment>
<reference evidence="2" key="1">
    <citation type="submission" date="2023-07" db="EMBL/GenBank/DDBJ databases">
        <title>A chromosome-level genome assembly of Lolium multiflorum.</title>
        <authorList>
            <person name="Chen Y."/>
            <person name="Copetti D."/>
            <person name="Kolliker R."/>
            <person name="Studer B."/>
        </authorList>
    </citation>
    <scope>NUCLEOTIDE SEQUENCE</scope>
    <source>
        <strain evidence="2">02402/16</strain>
        <tissue evidence="2">Leaf</tissue>
    </source>
</reference>
<name>A0AAD8SSE4_LOLMU</name>
<gene>
    <name evidence="2" type="ORF">QYE76_050876</name>
</gene>
<dbReference type="Pfam" id="PF04195">
    <property type="entry name" value="Transposase_28"/>
    <property type="match status" value="1"/>
</dbReference>
<dbReference type="PANTHER" id="PTHR33026:SF7">
    <property type="entry name" value="OS03G0100275 PROTEIN"/>
    <property type="match status" value="1"/>
</dbReference>
<proteinExistence type="predicted"/>
<feature type="domain" description="Transposase (putative) gypsy type" evidence="1">
    <location>
        <begin position="161"/>
        <end position="228"/>
    </location>
</feature>
<protein>
    <recommendedName>
        <fullName evidence="1">Transposase (putative) gypsy type domain-containing protein</fullName>
    </recommendedName>
</protein>
<dbReference type="Proteomes" id="UP001231189">
    <property type="component" value="Unassembled WGS sequence"/>
</dbReference>
<dbReference type="EMBL" id="JAUUTY010000003">
    <property type="protein sequence ID" value="KAK1662717.1"/>
    <property type="molecule type" value="Genomic_DNA"/>
</dbReference>
<dbReference type="PANTHER" id="PTHR33026">
    <property type="entry name" value="OS06G0360600 PROTEIN"/>
    <property type="match status" value="1"/>
</dbReference>
<sequence>MPRWFIPAYFKKTQASKLGDSQGIPFFIDNIIRFHVGAGFTGVAPHYIPPPTTFTCFLAPTGSITLVFSEGKLAAVRIIPSSWGSQRTCTSTRIRPEEEIDGLEEEAGPSSVAYSRGRWRGSDVTEAEIEWLYRSRRIPEGVTCRIPEGELEPVVKPGEVVVFTAHFERGFGLPASDFFRCFLDFYKLQPHHLLGNAVFYLSSFVSFMEGYVSLWPTTETFSRFYNLQINSVQDPKLPLPKLVIQCGACIITPR</sequence>
<evidence type="ECO:0000313" key="2">
    <source>
        <dbReference type="EMBL" id="KAK1662717.1"/>
    </source>
</evidence>
<accession>A0AAD8SSE4</accession>
<evidence type="ECO:0000259" key="1">
    <source>
        <dbReference type="Pfam" id="PF04195"/>
    </source>
</evidence>
<dbReference type="InterPro" id="IPR007321">
    <property type="entry name" value="Transposase_28"/>
</dbReference>
<organism evidence="2 3">
    <name type="scientific">Lolium multiflorum</name>
    <name type="common">Italian ryegrass</name>
    <name type="synonym">Lolium perenne subsp. multiflorum</name>
    <dbReference type="NCBI Taxonomy" id="4521"/>
    <lineage>
        <taxon>Eukaryota</taxon>
        <taxon>Viridiplantae</taxon>
        <taxon>Streptophyta</taxon>
        <taxon>Embryophyta</taxon>
        <taxon>Tracheophyta</taxon>
        <taxon>Spermatophyta</taxon>
        <taxon>Magnoliopsida</taxon>
        <taxon>Liliopsida</taxon>
        <taxon>Poales</taxon>
        <taxon>Poaceae</taxon>
        <taxon>BOP clade</taxon>
        <taxon>Pooideae</taxon>
        <taxon>Poodae</taxon>
        <taxon>Poeae</taxon>
        <taxon>Poeae Chloroplast Group 2 (Poeae type)</taxon>
        <taxon>Loliodinae</taxon>
        <taxon>Loliinae</taxon>
        <taxon>Lolium</taxon>
    </lineage>
</organism>
<keyword evidence="3" id="KW-1185">Reference proteome</keyword>
<dbReference type="AlphaFoldDB" id="A0AAD8SSE4"/>